<gene>
    <name evidence="2" type="ORF">ANN_25733</name>
</gene>
<sequence>MAGLCEGGNEPSGSLKAICKHKKADRIIPPSLDAGPTDGRACGRQRRWRPINILCARANPVLRGYRSTGGAQTGSSRPVGPARPVQGLRYSPPTACSETCITLPST</sequence>
<organism evidence="2 3">
    <name type="scientific">Periplaneta americana</name>
    <name type="common">American cockroach</name>
    <name type="synonym">Blatta americana</name>
    <dbReference type="NCBI Taxonomy" id="6978"/>
    <lineage>
        <taxon>Eukaryota</taxon>
        <taxon>Metazoa</taxon>
        <taxon>Ecdysozoa</taxon>
        <taxon>Arthropoda</taxon>
        <taxon>Hexapoda</taxon>
        <taxon>Insecta</taxon>
        <taxon>Pterygota</taxon>
        <taxon>Neoptera</taxon>
        <taxon>Polyneoptera</taxon>
        <taxon>Dictyoptera</taxon>
        <taxon>Blattodea</taxon>
        <taxon>Blattoidea</taxon>
        <taxon>Blattidae</taxon>
        <taxon>Blattinae</taxon>
        <taxon>Periplaneta</taxon>
    </lineage>
</organism>
<protein>
    <submittedName>
        <fullName evidence="2">Uncharacterized protein</fullName>
    </submittedName>
</protein>
<dbReference type="Proteomes" id="UP001148838">
    <property type="component" value="Unassembled WGS sequence"/>
</dbReference>
<comment type="caution">
    <text evidence="2">The sequence shown here is derived from an EMBL/GenBank/DDBJ whole genome shotgun (WGS) entry which is preliminary data.</text>
</comment>
<proteinExistence type="predicted"/>
<feature type="region of interest" description="Disordered" evidence="1">
    <location>
        <begin position="66"/>
        <end position="90"/>
    </location>
</feature>
<name>A0ABQ8S4A8_PERAM</name>
<evidence type="ECO:0000313" key="2">
    <source>
        <dbReference type="EMBL" id="KAJ4428740.1"/>
    </source>
</evidence>
<accession>A0ABQ8S4A8</accession>
<evidence type="ECO:0000256" key="1">
    <source>
        <dbReference type="SAM" id="MobiDB-lite"/>
    </source>
</evidence>
<keyword evidence="3" id="KW-1185">Reference proteome</keyword>
<reference evidence="2 3" key="1">
    <citation type="journal article" date="2022" name="Allergy">
        <title>Genome assembly and annotation of Periplaneta americana reveal a comprehensive cockroach allergen profile.</title>
        <authorList>
            <person name="Wang L."/>
            <person name="Xiong Q."/>
            <person name="Saelim N."/>
            <person name="Wang L."/>
            <person name="Nong W."/>
            <person name="Wan A.T."/>
            <person name="Shi M."/>
            <person name="Liu X."/>
            <person name="Cao Q."/>
            <person name="Hui J.H.L."/>
            <person name="Sookrung N."/>
            <person name="Leung T.F."/>
            <person name="Tungtrongchitr A."/>
            <person name="Tsui S.K.W."/>
        </authorList>
    </citation>
    <scope>NUCLEOTIDE SEQUENCE [LARGE SCALE GENOMIC DNA]</scope>
    <source>
        <strain evidence="2">PWHHKU_190912</strain>
    </source>
</reference>
<evidence type="ECO:0000313" key="3">
    <source>
        <dbReference type="Proteomes" id="UP001148838"/>
    </source>
</evidence>
<dbReference type="EMBL" id="JAJSOF020000036">
    <property type="protein sequence ID" value="KAJ4428740.1"/>
    <property type="molecule type" value="Genomic_DNA"/>
</dbReference>